<feature type="signal peptide" evidence="1">
    <location>
        <begin position="1"/>
        <end position="30"/>
    </location>
</feature>
<keyword evidence="3" id="KW-1185">Reference proteome</keyword>
<dbReference type="AlphaFoldDB" id="A0A7T7I7G3"/>
<evidence type="ECO:0000313" key="3">
    <source>
        <dbReference type="Proteomes" id="UP000595636"/>
    </source>
</evidence>
<evidence type="ECO:0008006" key="4">
    <source>
        <dbReference type="Google" id="ProtNLM"/>
    </source>
</evidence>
<dbReference type="Proteomes" id="UP000595636">
    <property type="component" value="Chromosome"/>
</dbReference>
<reference evidence="2 3" key="1">
    <citation type="submission" date="2020-12" db="EMBL/GenBank/DDBJ databases">
        <title>A novel species.</title>
        <authorList>
            <person name="Li K."/>
        </authorList>
    </citation>
    <scope>NUCLEOTIDE SEQUENCE [LARGE SCALE GENOMIC DNA]</scope>
    <source>
        <strain evidence="2 3">ZYC-3</strain>
    </source>
</reference>
<dbReference type="RefSeq" id="WP_200397367.1">
    <property type="nucleotide sequence ID" value="NZ_CP066831.1"/>
</dbReference>
<organism evidence="2 3">
    <name type="scientific">Streptomyces liliifuscus</name>
    <dbReference type="NCBI Taxonomy" id="2797636"/>
    <lineage>
        <taxon>Bacteria</taxon>
        <taxon>Bacillati</taxon>
        <taxon>Actinomycetota</taxon>
        <taxon>Actinomycetes</taxon>
        <taxon>Kitasatosporales</taxon>
        <taxon>Streptomycetaceae</taxon>
        <taxon>Streptomyces</taxon>
    </lineage>
</organism>
<feature type="chain" id="PRO_5032918633" description="Secreted protein" evidence="1">
    <location>
        <begin position="31"/>
        <end position="137"/>
    </location>
</feature>
<evidence type="ECO:0000313" key="2">
    <source>
        <dbReference type="EMBL" id="QQM42444.1"/>
    </source>
</evidence>
<accession>A0A7T7I7G3</accession>
<dbReference type="KEGG" id="slf:JEQ17_25450"/>
<keyword evidence="1" id="KW-0732">Signal</keyword>
<proteinExistence type="predicted"/>
<name>A0A7T7I7G3_9ACTN</name>
<gene>
    <name evidence="2" type="ORF">JEQ17_25450</name>
</gene>
<evidence type="ECO:0000256" key="1">
    <source>
        <dbReference type="SAM" id="SignalP"/>
    </source>
</evidence>
<sequence>MTLRRINTFLTSITMVAAASLFGLAGSAQAQQAAPAAGCSSIGGGKYNCNVWKTASTWWCTTTEVTDSCDGVPAGTLRAGTNYFYCQIWGHNFSSGPYYNHWWALTDDDSGNSRVWLPVVWISGGVNDGKIPGLPEC</sequence>
<protein>
    <recommendedName>
        <fullName evidence="4">Secreted protein</fullName>
    </recommendedName>
</protein>
<dbReference type="EMBL" id="CP066831">
    <property type="protein sequence ID" value="QQM42444.1"/>
    <property type="molecule type" value="Genomic_DNA"/>
</dbReference>